<dbReference type="PANTHER" id="PTHR43686">
    <property type="entry name" value="SULFURTRANSFERASE-RELATED"/>
    <property type="match status" value="1"/>
</dbReference>
<dbReference type="EMBL" id="HBUF01657031">
    <property type="protein sequence ID" value="CAG6787971.1"/>
    <property type="molecule type" value="Transcribed_RNA"/>
</dbReference>
<dbReference type="EMBL" id="HBUF01336430">
    <property type="protein sequence ID" value="CAG6698110.1"/>
    <property type="molecule type" value="Transcribed_RNA"/>
</dbReference>
<dbReference type="InterPro" id="IPR000192">
    <property type="entry name" value="Aminotrans_V_dom"/>
</dbReference>
<dbReference type="SUPFAM" id="SSF53383">
    <property type="entry name" value="PLP-dependent transferases"/>
    <property type="match status" value="1"/>
</dbReference>
<dbReference type="InterPro" id="IPR015424">
    <property type="entry name" value="PyrdxlP-dep_Trfase"/>
</dbReference>
<dbReference type="InterPro" id="IPR014729">
    <property type="entry name" value="Rossmann-like_a/b/a_fold"/>
</dbReference>
<feature type="compositionally biased region" description="Basic and acidic residues" evidence="1">
    <location>
        <begin position="1014"/>
        <end position="1024"/>
    </location>
</feature>
<dbReference type="EMBL" id="HBUF01341721">
    <property type="protein sequence ID" value="CAG6704526.1"/>
    <property type="molecule type" value="Transcribed_RNA"/>
</dbReference>
<feature type="domain" description="Aminotransferase class V" evidence="2">
    <location>
        <begin position="66"/>
        <end position="434"/>
    </location>
</feature>
<dbReference type="Gene3D" id="3.90.1150.10">
    <property type="entry name" value="Aspartate Aminotransferase, domain 1"/>
    <property type="match status" value="1"/>
</dbReference>
<dbReference type="EMBL" id="HBUF01076696">
    <property type="protein sequence ID" value="CAG6631374.1"/>
    <property type="molecule type" value="Transcribed_RNA"/>
</dbReference>
<dbReference type="EMBL" id="HBUF01076700">
    <property type="protein sequence ID" value="CAG6631404.1"/>
    <property type="molecule type" value="Transcribed_RNA"/>
</dbReference>
<dbReference type="EMBL" id="HBUF01076698">
    <property type="protein sequence ID" value="CAG6631390.1"/>
    <property type="molecule type" value="Transcribed_RNA"/>
</dbReference>
<feature type="region of interest" description="Disordered" evidence="1">
    <location>
        <begin position="683"/>
        <end position="710"/>
    </location>
</feature>
<dbReference type="EMBL" id="HBUF01076694">
    <property type="protein sequence ID" value="CAG6631360.1"/>
    <property type="molecule type" value="Transcribed_RNA"/>
</dbReference>
<feature type="region of interest" description="Disordered" evidence="1">
    <location>
        <begin position="1013"/>
        <end position="1037"/>
    </location>
</feature>
<dbReference type="EMBL" id="HBUF01657032">
    <property type="protein sequence ID" value="CAG6787974.1"/>
    <property type="molecule type" value="Transcribed_RNA"/>
</dbReference>
<feature type="compositionally biased region" description="Polar residues" evidence="1">
    <location>
        <begin position="690"/>
        <end position="703"/>
    </location>
</feature>
<dbReference type="EMBL" id="HBUF01076701">
    <property type="protein sequence ID" value="CAG6631412.1"/>
    <property type="molecule type" value="Transcribed_RNA"/>
</dbReference>
<dbReference type="PANTHER" id="PTHR43686:SF1">
    <property type="entry name" value="AMINOTRAN_5 DOMAIN-CONTAINING PROTEIN"/>
    <property type="match status" value="1"/>
</dbReference>
<dbReference type="Gene3D" id="3.40.50.620">
    <property type="entry name" value="HUPs"/>
    <property type="match status" value="1"/>
</dbReference>
<dbReference type="GO" id="GO:0016740">
    <property type="term" value="F:transferase activity"/>
    <property type="evidence" value="ECO:0007669"/>
    <property type="project" value="UniProtKB-ARBA"/>
</dbReference>
<reference evidence="4" key="1">
    <citation type="submission" date="2021-05" db="EMBL/GenBank/DDBJ databases">
        <authorList>
            <person name="Alioto T."/>
            <person name="Alioto T."/>
            <person name="Gomez Garrido J."/>
        </authorList>
    </citation>
    <scope>NUCLEOTIDE SEQUENCE</scope>
</reference>
<feature type="region of interest" description="Disordered" evidence="1">
    <location>
        <begin position="753"/>
        <end position="773"/>
    </location>
</feature>
<name>A0A8D8U054_9HEMI</name>
<feature type="domain" description="tRNA(Ile)-lysidine/2-thiocytidine synthase N-terminal" evidence="3">
    <location>
        <begin position="1068"/>
        <end position="1234"/>
    </location>
</feature>
<proteinExistence type="predicted"/>
<evidence type="ECO:0000259" key="2">
    <source>
        <dbReference type="Pfam" id="PF00266"/>
    </source>
</evidence>
<sequence>MSSSTKKTFGSRKFYALPEEYAVKSVSKFKSVSRKEDVSKLIKYIEENVIGRNTTFAGPYGRRKVVYCDYTASARSLQFIEDYILKEVLPAYGNTHTTTTLTSLQSTLFRHEARDIIRNAVHASEDDAVIFVGSGATGAVHKLIHGLGFTGSNPPIVFAGPYEHHSNLLPWKEISAKIIRIQETKEGFLDLVDLENQLQLHRNLQPDVQLIGVFSASSNITGILADDVATTLLLHQYGALAFWDYATAAPYVPLDMNPFLPTVDEKSVYKDAMFFSGHKFVGGIQTPGVLIAKKSLFKNSVPHGCGGGSVFFVSRDSHRYLKDVEMREEGGTGAIVESVRLGLAMQLKMYVGVQNIMSREEKVTKQMLSFMRNIPELILLGSNTVSQKRLAVFSFVVKHPRGMFLHHNFVCAVLNDVFGIQARGGCACAGPYAQDLLGIDEELAAEYEAVLMEDSRLDRHHLRRHGEGSSYEMLRPGFTRISLPYFMSESEIVFIMEAIKMTATEAWKLLPQYVVNPETAEWRHSTNTIFRDRKWLGNIRYVDGKMTVNERKVSSSQNPCPHDYNDILHTARNIFNKARKIAVRHPLADQCSMFNERTDKLRWFMLPSEAQDLLLGQTPKVRQTVPFAPAEYCERTNTTPTPLLSPPLGGGCVSPDLISIASSQQFSRHNSLSALDIKIKNDKLNRNRSESPSFPLNNGSTTPRRAGVLSPVSPYYPRERCYSLGSNPDTPPPRLKNSPYFALSRQRQCSCGSQTDLNSLDSDRDGCDSPSNTSDNIQAYVEEMTKELATEIKSEIRDVINRVDDALSECSETSMDTVNGNGYPIEKRFSLESRLIKSNSLPRNNSVPMIIMNNYECYDSNKSIDSVGVNSFKGFETPPLQPSPLNESAMSEHVAEYLAELTTEMVTEMKSEFREMVNQVDEIICPAGTNGTGGSNNNSICEVQEKGEDRLLESIKEGDLDNDSSDSFDTRRSTLCSQDSGVYTNETKDECTMTSQGQQSKPKACPLVRHTKGKFKESAPRRQATEAQSTNPSTGEVKPRWYCPPNNIWRPTLKAIKEFEMILDGDRVMVCLSGGKDSLSLLHTLHQYQYYARSKGVHFTLGAATVDPGSTAYDPRPLIPYLASLGVHYLYEEQPILEQAAATDPSSICSFCSRMKRGRLYAAARGANYNVLALGQHLDDLAETFLMAVFHNGRLRSMKAHYYIRERDLRVIRPFINVREKALRQFAENKKLPVIPENCPACFEAPKERHRTKQLLAQQEILFPKLFSSLRSAIQPLISFRYTGAESKVYNERLGFAVGGEEEECPPNLSVKSGEEGES</sequence>
<dbReference type="EMBL" id="HBUF01657033">
    <property type="protein sequence ID" value="CAG6787977.1"/>
    <property type="molecule type" value="Transcribed_RNA"/>
</dbReference>
<evidence type="ECO:0000256" key="1">
    <source>
        <dbReference type="SAM" id="MobiDB-lite"/>
    </source>
</evidence>
<dbReference type="Pfam" id="PF00266">
    <property type="entry name" value="Aminotran_5"/>
    <property type="match status" value="1"/>
</dbReference>
<dbReference type="EMBL" id="HBUF01076697">
    <property type="protein sequence ID" value="CAG6631382.1"/>
    <property type="molecule type" value="Transcribed_RNA"/>
</dbReference>
<protein>
    <submittedName>
        <fullName evidence="4">tRNA 2-thiocytidine biosynthesis protein TtcA</fullName>
    </submittedName>
</protein>
<evidence type="ECO:0000259" key="3">
    <source>
        <dbReference type="Pfam" id="PF01171"/>
    </source>
</evidence>
<dbReference type="InterPro" id="IPR011063">
    <property type="entry name" value="TilS/TtcA_N"/>
</dbReference>
<dbReference type="CDD" id="cd24138">
    <property type="entry name" value="TtcA-like"/>
    <property type="match status" value="1"/>
</dbReference>
<dbReference type="EMBL" id="HBUF01341718">
    <property type="protein sequence ID" value="CAG6704520.1"/>
    <property type="molecule type" value="Transcribed_RNA"/>
</dbReference>
<dbReference type="Gene3D" id="3.40.640.10">
    <property type="entry name" value="Type I PLP-dependent aspartate aminotransferase-like (Major domain)"/>
    <property type="match status" value="1"/>
</dbReference>
<evidence type="ECO:0000313" key="4">
    <source>
        <dbReference type="EMBL" id="CAG6698110.1"/>
    </source>
</evidence>
<dbReference type="InterPro" id="IPR015421">
    <property type="entry name" value="PyrdxlP-dep_Trfase_major"/>
</dbReference>
<organism evidence="4">
    <name type="scientific">Cacopsylla melanoneura</name>
    <dbReference type="NCBI Taxonomy" id="428564"/>
    <lineage>
        <taxon>Eukaryota</taxon>
        <taxon>Metazoa</taxon>
        <taxon>Ecdysozoa</taxon>
        <taxon>Arthropoda</taxon>
        <taxon>Hexapoda</taxon>
        <taxon>Insecta</taxon>
        <taxon>Pterygota</taxon>
        <taxon>Neoptera</taxon>
        <taxon>Paraneoptera</taxon>
        <taxon>Hemiptera</taxon>
        <taxon>Sternorrhyncha</taxon>
        <taxon>Psylloidea</taxon>
        <taxon>Psyllidae</taxon>
        <taxon>Psyllinae</taxon>
        <taxon>Cacopsylla</taxon>
    </lineage>
</organism>
<accession>A0A8D8U054</accession>
<dbReference type="Pfam" id="PF01171">
    <property type="entry name" value="ATP_bind_3"/>
    <property type="match status" value="1"/>
</dbReference>
<dbReference type="InterPro" id="IPR015422">
    <property type="entry name" value="PyrdxlP-dep_Trfase_small"/>
</dbReference>
<dbReference type="SUPFAM" id="SSF52402">
    <property type="entry name" value="Adenine nucleotide alpha hydrolases-like"/>
    <property type="match status" value="1"/>
</dbReference>
<feature type="compositionally biased region" description="Polar residues" evidence="1">
    <location>
        <begin position="1025"/>
        <end position="1034"/>
    </location>
</feature>